<evidence type="ECO:0000256" key="8">
    <source>
        <dbReference type="ARBA" id="ARBA00022573"/>
    </source>
</evidence>
<dbReference type="Proteomes" id="UP000316238">
    <property type="component" value="Unassembled WGS sequence"/>
</dbReference>
<dbReference type="GO" id="GO:0009236">
    <property type="term" value="P:cobalamin biosynthetic process"/>
    <property type="evidence" value="ECO:0007669"/>
    <property type="project" value="UniProtKB-UniRule"/>
</dbReference>
<evidence type="ECO:0000256" key="20">
    <source>
        <dbReference type="SAM" id="MobiDB-lite"/>
    </source>
</evidence>
<evidence type="ECO:0000256" key="15">
    <source>
        <dbReference type="ARBA" id="ARBA00032605"/>
    </source>
</evidence>
<keyword evidence="8 19" id="KW-0169">Cobalamin biosynthesis</keyword>
<dbReference type="PANTHER" id="PTHR34148:SF1">
    <property type="entry name" value="ADENOSYLCOBINAMIDE-GDP RIBAZOLETRANSFERASE"/>
    <property type="match status" value="1"/>
</dbReference>
<evidence type="ECO:0000256" key="16">
    <source>
        <dbReference type="ARBA" id="ARBA00032853"/>
    </source>
</evidence>
<evidence type="ECO:0000313" key="22">
    <source>
        <dbReference type="Proteomes" id="UP000316238"/>
    </source>
</evidence>
<evidence type="ECO:0000256" key="14">
    <source>
        <dbReference type="ARBA" id="ARBA00025228"/>
    </source>
</evidence>
<evidence type="ECO:0000256" key="9">
    <source>
        <dbReference type="ARBA" id="ARBA00022679"/>
    </source>
</evidence>
<gene>
    <name evidence="19" type="primary">cobS</name>
    <name evidence="21" type="ORF">CDV28_11033</name>
</gene>
<keyword evidence="13 19" id="KW-0472">Membrane</keyword>
<dbReference type="InterPro" id="IPR003805">
    <property type="entry name" value="CobS"/>
</dbReference>
<feature type="transmembrane region" description="Helical" evidence="19">
    <location>
        <begin position="95"/>
        <end position="115"/>
    </location>
</feature>
<evidence type="ECO:0000313" key="21">
    <source>
        <dbReference type="EMBL" id="TAA75165.1"/>
    </source>
</evidence>
<evidence type="ECO:0000256" key="1">
    <source>
        <dbReference type="ARBA" id="ARBA00001946"/>
    </source>
</evidence>
<evidence type="ECO:0000256" key="7">
    <source>
        <dbReference type="ARBA" id="ARBA00022475"/>
    </source>
</evidence>
<feature type="transmembrane region" description="Helical" evidence="19">
    <location>
        <begin position="69"/>
        <end position="89"/>
    </location>
</feature>
<dbReference type="GO" id="GO:0008818">
    <property type="term" value="F:cobalamin 5'-phosphate synthase activity"/>
    <property type="evidence" value="ECO:0007669"/>
    <property type="project" value="UniProtKB-UniRule"/>
</dbReference>
<keyword evidence="10 19" id="KW-0812">Transmembrane</keyword>
<sequence length="284" mass="30356">MNRWRKNRRRKEPQPQEGGEQKQAFRPISFAPLLRPFGYLAAAFRFLTLFPLPGRLGTTEEELAHSAPFFPLIGLLLGCIAAPAAQLLFSLLPPLPAAVLLTFILLAFSGGLHLDGLADTADGFFSARNRERMLEIMRDSAVGPMGVIALVLLLLFKTACLASLNAQLFFSAAFLMPLAGRTAILLLMALLPYAREGGLGSLFAAYFNSSKAWLASLAGFLLFTWVAHAAVGPQGIVAVLAVLLLTVLFAVLCRCKIGGATGDTLGAACELAEAIALLVFALKI</sequence>
<evidence type="ECO:0000256" key="5">
    <source>
        <dbReference type="ARBA" id="ARBA00013200"/>
    </source>
</evidence>
<evidence type="ECO:0000256" key="11">
    <source>
        <dbReference type="ARBA" id="ARBA00022842"/>
    </source>
</evidence>
<comment type="catalytic activity">
    <reaction evidence="18 19">
        <text>alpha-ribazole 5'-phosphate + adenosylcob(III)inamide-GDP = adenosylcob(III)alamin 5'-phosphate + GMP + H(+)</text>
        <dbReference type="Rhea" id="RHEA:23560"/>
        <dbReference type="ChEBI" id="CHEBI:15378"/>
        <dbReference type="ChEBI" id="CHEBI:57918"/>
        <dbReference type="ChEBI" id="CHEBI:58115"/>
        <dbReference type="ChEBI" id="CHEBI:60487"/>
        <dbReference type="ChEBI" id="CHEBI:60493"/>
        <dbReference type="EC" id="2.7.8.26"/>
    </reaction>
</comment>
<dbReference type="EC" id="2.7.8.26" evidence="5 19"/>
<organism evidence="21 22">
    <name type="scientific">Candidatus Electronema aureum</name>
    <dbReference type="NCBI Taxonomy" id="2005002"/>
    <lineage>
        <taxon>Bacteria</taxon>
        <taxon>Pseudomonadati</taxon>
        <taxon>Thermodesulfobacteriota</taxon>
        <taxon>Desulfobulbia</taxon>
        <taxon>Desulfobulbales</taxon>
        <taxon>Desulfobulbaceae</taxon>
        <taxon>Candidatus Electronema</taxon>
    </lineage>
</organism>
<comment type="pathway">
    <text evidence="3 19">Cofactor biosynthesis; adenosylcobalamin biosynthesis; adenosylcobalamin from cob(II)yrinate a,c-diamide: step 7/7.</text>
</comment>
<evidence type="ECO:0000256" key="2">
    <source>
        <dbReference type="ARBA" id="ARBA00004651"/>
    </source>
</evidence>
<proteinExistence type="inferred from homology"/>
<dbReference type="UniPathway" id="UPA00148">
    <property type="reaction ID" value="UER00238"/>
</dbReference>
<dbReference type="GO" id="GO:0051073">
    <property type="term" value="F:adenosylcobinamide-GDP ribazoletransferase activity"/>
    <property type="evidence" value="ECO:0007669"/>
    <property type="project" value="UniProtKB-UniRule"/>
</dbReference>
<comment type="subcellular location">
    <subcellularLocation>
        <location evidence="2 19">Cell membrane</location>
        <topology evidence="2 19">Multi-pass membrane protein</topology>
    </subcellularLocation>
</comment>
<feature type="compositionally biased region" description="Basic residues" evidence="20">
    <location>
        <begin position="1"/>
        <end position="11"/>
    </location>
</feature>
<comment type="similarity">
    <text evidence="4 19">Belongs to the CobS family.</text>
</comment>
<evidence type="ECO:0000256" key="3">
    <source>
        <dbReference type="ARBA" id="ARBA00004663"/>
    </source>
</evidence>
<feature type="transmembrane region" description="Helical" evidence="19">
    <location>
        <begin position="168"/>
        <end position="191"/>
    </location>
</feature>
<dbReference type="PANTHER" id="PTHR34148">
    <property type="entry name" value="ADENOSYLCOBINAMIDE-GDP RIBAZOLETRANSFERASE"/>
    <property type="match status" value="1"/>
</dbReference>
<keyword evidence="11 19" id="KW-0460">Magnesium</keyword>
<evidence type="ECO:0000256" key="10">
    <source>
        <dbReference type="ARBA" id="ARBA00022692"/>
    </source>
</evidence>
<evidence type="ECO:0000256" key="12">
    <source>
        <dbReference type="ARBA" id="ARBA00022989"/>
    </source>
</evidence>
<comment type="function">
    <text evidence="14 19">Joins adenosylcobinamide-GDP and alpha-ribazole to generate adenosylcobalamin (Ado-cobalamin). Also synthesizes adenosylcobalamin 5'-phosphate from adenosylcobinamide-GDP and alpha-ribazole 5'-phosphate.</text>
</comment>
<comment type="caution">
    <text evidence="21">The sequence shown here is derived from an EMBL/GenBank/DDBJ whole genome shotgun (WGS) entry which is preliminary data.</text>
</comment>
<keyword evidence="22" id="KW-1185">Reference proteome</keyword>
<dbReference type="HAMAP" id="MF_00719">
    <property type="entry name" value="CobS"/>
    <property type="match status" value="1"/>
</dbReference>
<keyword evidence="12 19" id="KW-1133">Transmembrane helix</keyword>
<dbReference type="GO" id="GO:0005886">
    <property type="term" value="C:plasma membrane"/>
    <property type="evidence" value="ECO:0007669"/>
    <property type="project" value="UniProtKB-SubCell"/>
</dbReference>
<dbReference type="AlphaFoldDB" id="A0A521G2C0"/>
<feature type="transmembrane region" description="Helical" evidence="19">
    <location>
        <begin position="236"/>
        <end position="253"/>
    </location>
</feature>
<evidence type="ECO:0000256" key="13">
    <source>
        <dbReference type="ARBA" id="ARBA00023136"/>
    </source>
</evidence>
<dbReference type="EMBL" id="NQJD01000010">
    <property type="protein sequence ID" value="TAA75165.1"/>
    <property type="molecule type" value="Genomic_DNA"/>
</dbReference>
<evidence type="ECO:0000256" key="4">
    <source>
        <dbReference type="ARBA" id="ARBA00010561"/>
    </source>
</evidence>
<feature type="transmembrane region" description="Helical" evidence="19">
    <location>
        <begin position="136"/>
        <end position="156"/>
    </location>
</feature>
<evidence type="ECO:0000256" key="17">
    <source>
        <dbReference type="ARBA" id="ARBA00048623"/>
    </source>
</evidence>
<reference evidence="21" key="1">
    <citation type="submission" date="2017-07" db="EMBL/GenBank/DDBJ databases">
        <title>The cable genome - Insights into the physiology and evolution of filamentous bacteria capable of sulfide oxidation via long distance electron transfer.</title>
        <authorList>
            <person name="Thorup C."/>
            <person name="Bjerg J.T."/>
            <person name="Schreiber L."/>
            <person name="Nielsen L.P."/>
            <person name="Kjeldsen K.U."/>
            <person name="Boesen T."/>
            <person name="Boggild A."/>
            <person name="Meysman F."/>
            <person name="Geelhoed J."/>
            <person name="Schramm A."/>
        </authorList>
    </citation>
    <scope>NUCLEOTIDE SEQUENCE [LARGE SCALE GENOMIC DNA]</scope>
    <source>
        <strain evidence="21">GS</strain>
    </source>
</reference>
<dbReference type="Pfam" id="PF02654">
    <property type="entry name" value="CobS"/>
    <property type="match status" value="1"/>
</dbReference>
<evidence type="ECO:0000256" key="6">
    <source>
        <dbReference type="ARBA" id="ARBA00015850"/>
    </source>
</evidence>
<dbReference type="NCBIfam" id="TIGR00317">
    <property type="entry name" value="cobS"/>
    <property type="match status" value="1"/>
</dbReference>
<feature type="region of interest" description="Disordered" evidence="20">
    <location>
        <begin position="1"/>
        <end position="22"/>
    </location>
</feature>
<name>A0A521G2C0_9BACT</name>
<comment type="catalytic activity">
    <reaction evidence="17 19">
        <text>alpha-ribazole + adenosylcob(III)inamide-GDP = adenosylcob(III)alamin + GMP + H(+)</text>
        <dbReference type="Rhea" id="RHEA:16049"/>
        <dbReference type="ChEBI" id="CHEBI:10329"/>
        <dbReference type="ChEBI" id="CHEBI:15378"/>
        <dbReference type="ChEBI" id="CHEBI:18408"/>
        <dbReference type="ChEBI" id="CHEBI:58115"/>
        <dbReference type="ChEBI" id="CHEBI:60487"/>
        <dbReference type="EC" id="2.7.8.26"/>
    </reaction>
</comment>
<keyword evidence="9 19" id="KW-0808">Transferase</keyword>
<evidence type="ECO:0000256" key="19">
    <source>
        <dbReference type="HAMAP-Rule" id="MF_00719"/>
    </source>
</evidence>
<keyword evidence="7 19" id="KW-1003">Cell membrane</keyword>
<accession>A0A521G2C0</accession>
<comment type="cofactor">
    <cofactor evidence="1 19">
        <name>Mg(2+)</name>
        <dbReference type="ChEBI" id="CHEBI:18420"/>
    </cofactor>
</comment>
<evidence type="ECO:0000256" key="18">
    <source>
        <dbReference type="ARBA" id="ARBA00049504"/>
    </source>
</evidence>
<protein>
    <recommendedName>
        <fullName evidence="6 19">Adenosylcobinamide-GDP ribazoletransferase</fullName>
        <ecNumber evidence="5 19">2.7.8.26</ecNumber>
    </recommendedName>
    <alternativeName>
        <fullName evidence="16 19">Cobalamin synthase</fullName>
    </alternativeName>
    <alternativeName>
        <fullName evidence="15 19">Cobalamin-5'-phosphate synthase</fullName>
    </alternativeName>
</protein>